<dbReference type="SUPFAM" id="SSF111331">
    <property type="entry name" value="NAD kinase/diacylglycerol kinase-like"/>
    <property type="match status" value="1"/>
</dbReference>
<dbReference type="Gene3D" id="3.40.50.10330">
    <property type="entry name" value="Probable inorganic polyphosphate/atp-NAD kinase, domain 1"/>
    <property type="match status" value="1"/>
</dbReference>
<accession>A0A382PS52</accession>
<reference evidence="1" key="1">
    <citation type="submission" date="2018-05" db="EMBL/GenBank/DDBJ databases">
        <authorList>
            <person name="Lanie J.A."/>
            <person name="Ng W.-L."/>
            <person name="Kazmierczak K.M."/>
            <person name="Andrzejewski T.M."/>
            <person name="Davidsen T.M."/>
            <person name="Wayne K.J."/>
            <person name="Tettelin H."/>
            <person name="Glass J.I."/>
            <person name="Rusch D."/>
            <person name="Podicherti R."/>
            <person name="Tsui H.-C.T."/>
            <person name="Winkler M.E."/>
        </authorList>
    </citation>
    <scope>NUCLEOTIDE SEQUENCE</scope>
</reference>
<dbReference type="GO" id="GO:0019674">
    <property type="term" value="P:NAD+ metabolic process"/>
    <property type="evidence" value="ECO:0007669"/>
    <property type="project" value="InterPro"/>
</dbReference>
<dbReference type="GO" id="GO:0006741">
    <property type="term" value="P:NADP+ biosynthetic process"/>
    <property type="evidence" value="ECO:0007669"/>
    <property type="project" value="TreeGrafter"/>
</dbReference>
<evidence type="ECO:0008006" key="2">
    <source>
        <dbReference type="Google" id="ProtNLM"/>
    </source>
</evidence>
<name>A0A382PS52_9ZZZZ</name>
<evidence type="ECO:0000313" key="1">
    <source>
        <dbReference type="EMBL" id="SVC76164.1"/>
    </source>
</evidence>
<dbReference type="PANTHER" id="PTHR20275">
    <property type="entry name" value="NAD KINASE"/>
    <property type="match status" value="1"/>
</dbReference>
<dbReference type="InterPro" id="IPR017438">
    <property type="entry name" value="ATP-NAD_kinase_N"/>
</dbReference>
<feature type="non-terminal residue" evidence="1">
    <location>
        <position position="1"/>
    </location>
</feature>
<dbReference type="PANTHER" id="PTHR20275:SF0">
    <property type="entry name" value="NAD KINASE"/>
    <property type="match status" value="1"/>
</dbReference>
<gene>
    <name evidence="1" type="ORF">METZ01_LOCUS329018</name>
</gene>
<dbReference type="Gene3D" id="2.60.200.30">
    <property type="entry name" value="Probable inorganic polyphosphate/atp-NAD kinase, domain 2"/>
    <property type="match status" value="1"/>
</dbReference>
<dbReference type="EMBL" id="UINC01109381">
    <property type="protein sequence ID" value="SVC76164.1"/>
    <property type="molecule type" value="Genomic_DNA"/>
</dbReference>
<dbReference type="Pfam" id="PF20143">
    <property type="entry name" value="NAD_kinase_C"/>
    <property type="match status" value="1"/>
</dbReference>
<sequence length="144" mass="15273">LNEVVVGRAASSQTIRVGVSLDGAFFTSYAADGLLLATPTGSTAYAFSARGPIVDARHRSIQLTPVSAHMLFDRTLVLEPSTEVVLEILGDRPAACAVDGRDLGPLAEGDRVTCTASERTAHLVTFGGRDFLQLLKAKFGLEDR</sequence>
<dbReference type="AlphaFoldDB" id="A0A382PS52"/>
<dbReference type="InterPro" id="IPR017437">
    <property type="entry name" value="ATP-NAD_kinase_PpnK-typ_C"/>
</dbReference>
<dbReference type="GO" id="GO:0003951">
    <property type="term" value="F:NAD+ kinase activity"/>
    <property type="evidence" value="ECO:0007669"/>
    <property type="project" value="InterPro"/>
</dbReference>
<proteinExistence type="predicted"/>
<protein>
    <recommendedName>
        <fullName evidence="2">NAD(+) kinase</fullName>
    </recommendedName>
</protein>
<organism evidence="1">
    <name type="scientific">marine metagenome</name>
    <dbReference type="NCBI Taxonomy" id="408172"/>
    <lineage>
        <taxon>unclassified sequences</taxon>
        <taxon>metagenomes</taxon>
        <taxon>ecological metagenomes</taxon>
    </lineage>
</organism>
<dbReference type="InterPro" id="IPR016064">
    <property type="entry name" value="NAD/diacylglycerol_kinase_sf"/>
</dbReference>